<dbReference type="Pfam" id="PF14013">
    <property type="entry name" value="MT0933_antitox"/>
    <property type="match status" value="1"/>
</dbReference>
<accession>A0ABN2VLX1</accession>
<proteinExistence type="predicted"/>
<feature type="compositionally biased region" description="Basic and acidic residues" evidence="1">
    <location>
        <begin position="120"/>
        <end position="138"/>
    </location>
</feature>
<dbReference type="RefSeq" id="WP_344672075.1">
    <property type="nucleotide sequence ID" value="NZ_BAAAQN010000105.1"/>
</dbReference>
<evidence type="ECO:0000256" key="1">
    <source>
        <dbReference type="SAM" id="MobiDB-lite"/>
    </source>
</evidence>
<feature type="compositionally biased region" description="Basic and acidic residues" evidence="1">
    <location>
        <begin position="28"/>
        <end position="40"/>
    </location>
</feature>
<reference evidence="2 3" key="1">
    <citation type="journal article" date="2019" name="Int. J. Syst. Evol. Microbiol.">
        <title>The Global Catalogue of Microorganisms (GCM) 10K type strain sequencing project: providing services to taxonomists for standard genome sequencing and annotation.</title>
        <authorList>
            <consortium name="The Broad Institute Genomics Platform"/>
            <consortium name="The Broad Institute Genome Sequencing Center for Infectious Disease"/>
            <person name="Wu L."/>
            <person name="Ma J."/>
        </authorList>
    </citation>
    <scope>NUCLEOTIDE SEQUENCE [LARGE SCALE GENOMIC DNA]</scope>
    <source>
        <strain evidence="2 3">JCM 16014</strain>
    </source>
</reference>
<comment type="caution">
    <text evidence="2">The sequence shown here is derived from an EMBL/GenBank/DDBJ whole genome shotgun (WGS) entry which is preliminary data.</text>
</comment>
<organism evidence="2 3">
    <name type="scientific">Catenulispora yoronensis</name>
    <dbReference type="NCBI Taxonomy" id="450799"/>
    <lineage>
        <taxon>Bacteria</taxon>
        <taxon>Bacillati</taxon>
        <taxon>Actinomycetota</taxon>
        <taxon>Actinomycetes</taxon>
        <taxon>Catenulisporales</taxon>
        <taxon>Catenulisporaceae</taxon>
        <taxon>Catenulispora</taxon>
    </lineage>
</organism>
<evidence type="ECO:0000313" key="3">
    <source>
        <dbReference type="Proteomes" id="UP001500751"/>
    </source>
</evidence>
<sequence>MGIFDVFKTKVSEAADKAGDVAGQAKNKVSDMMDKKKDETEAGPAGSVSAPEAEADAEDGATNMVSEGAPVSHDGEAAPGAGDDGRSDAKSGGGMTQSIKDNVASGVEKAGAMAKGKSGGKYDDKIETGVQKAKDMLK</sequence>
<feature type="region of interest" description="Disordered" evidence="1">
    <location>
        <begin position="13"/>
        <end position="138"/>
    </location>
</feature>
<gene>
    <name evidence="2" type="ORF">GCM10009839_91800</name>
</gene>
<dbReference type="InterPro" id="IPR028037">
    <property type="entry name" value="Antitoxin_Rv0909/MT0933"/>
</dbReference>
<keyword evidence="3" id="KW-1185">Reference proteome</keyword>
<protein>
    <submittedName>
        <fullName evidence="2">Uncharacterized protein</fullName>
    </submittedName>
</protein>
<dbReference type="EMBL" id="BAAAQN010000105">
    <property type="protein sequence ID" value="GAA2065773.1"/>
    <property type="molecule type" value="Genomic_DNA"/>
</dbReference>
<evidence type="ECO:0000313" key="2">
    <source>
        <dbReference type="EMBL" id="GAA2065773.1"/>
    </source>
</evidence>
<dbReference type="Proteomes" id="UP001500751">
    <property type="component" value="Unassembled WGS sequence"/>
</dbReference>
<name>A0ABN2VLX1_9ACTN</name>